<dbReference type="InterPro" id="IPR001623">
    <property type="entry name" value="DnaJ_domain"/>
</dbReference>
<evidence type="ECO:0000259" key="2">
    <source>
        <dbReference type="PROSITE" id="PS50076"/>
    </source>
</evidence>
<protein>
    <recommendedName>
        <fullName evidence="2">J domain-containing protein</fullName>
    </recommendedName>
</protein>
<feature type="transmembrane region" description="Helical" evidence="1">
    <location>
        <begin position="12"/>
        <end position="31"/>
    </location>
</feature>
<keyword evidence="1" id="KW-1133">Transmembrane helix</keyword>
<proteinExistence type="predicted"/>
<dbReference type="PANTHER" id="PTHR24074">
    <property type="entry name" value="CO-CHAPERONE PROTEIN DJLA"/>
    <property type="match status" value="1"/>
</dbReference>
<dbReference type="AlphaFoldDB" id="M2MPY8"/>
<dbReference type="PRINTS" id="PR00625">
    <property type="entry name" value="JDOMAIN"/>
</dbReference>
<keyword evidence="1" id="KW-0812">Transmembrane</keyword>
<dbReference type="SMART" id="SM00271">
    <property type="entry name" value="DnaJ"/>
    <property type="match status" value="1"/>
</dbReference>
<dbReference type="EMBL" id="KB445552">
    <property type="protein sequence ID" value="EMC98836.1"/>
    <property type="molecule type" value="Genomic_DNA"/>
</dbReference>
<dbReference type="CDD" id="cd06257">
    <property type="entry name" value="DnaJ"/>
    <property type="match status" value="1"/>
</dbReference>
<dbReference type="Gene3D" id="1.10.287.110">
    <property type="entry name" value="DnaJ domain"/>
    <property type="match status" value="1"/>
</dbReference>
<dbReference type="InterPro" id="IPR050817">
    <property type="entry name" value="DjlA_DnaK_co-chaperone"/>
</dbReference>
<dbReference type="RefSeq" id="XP_007673970.1">
    <property type="nucleotide sequence ID" value="XM_007675780.1"/>
</dbReference>
<dbReference type="OMA" id="FSAWGRY"/>
<dbReference type="eggNOG" id="KOG0714">
    <property type="taxonomic scope" value="Eukaryota"/>
</dbReference>
<feature type="transmembrane region" description="Helical" evidence="1">
    <location>
        <begin position="193"/>
        <end position="211"/>
    </location>
</feature>
<dbReference type="PROSITE" id="PS50076">
    <property type="entry name" value="DNAJ_2"/>
    <property type="match status" value="1"/>
</dbReference>
<dbReference type="InterPro" id="IPR036869">
    <property type="entry name" value="J_dom_sf"/>
</dbReference>
<evidence type="ECO:0000313" key="4">
    <source>
        <dbReference type="Proteomes" id="UP000011761"/>
    </source>
</evidence>
<dbReference type="HOGENOM" id="CLU_043818_0_0_1"/>
<reference evidence="3 4" key="1">
    <citation type="journal article" date="2012" name="PLoS Pathog.">
        <title>Diverse lifestyles and strategies of plant pathogenesis encoded in the genomes of eighteen Dothideomycetes fungi.</title>
        <authorList>
            <person name="Ohm R.A."/>
            <person name="Feau N."/>
            <person name="Henrissat B."/>
            <person name="Schoch C.L."/>
            <person name="Horwitz B.A."/>
            <person name="Barry K.W."/>
            <person name="Condon B.J."/>
            <person name="Copeland A.C."/>
            <person name="Dhillon B."/>
            <person name="Glaser F."/>
            <person name="Hesse C.N."/>
            <person name="Kosti I."/>
            <person name="LaButti K."/>
            <person name="Lindquist E.A."/>
            <person name="Lucas S."/>
            <person name="Salamov A.A."/>
            <person name="Bradshaw R.E."/>
            <person name="Ciuffetti L."/>
            <person name="Hamelin R.C."/>
            <person name="Kema G.H.J."/>
            <person name="Lawrence C."/>
            <person name="Scott J.A."/>
            <person name="Spatafora J.W."/>
            <person name="Turgeon B.G."/>
            <person name="de Wit P.J.G.M."/>
            <person name="Zhong S."/>
            <person name="Goodwin S.B."/>
            <person name="Grigoriev I.V."/>
        </authorList>
    </citation>
    <scope>NUCLEOTIDE SEQUENCE [LARGE SCALE GENOMIC DNA]</scope>
    <source>
        <strain evidence="3 4">UAMH 10762</strain>
    </source>
</reference>
<organism evidence="3 4">
    <name type="scientific">Baudoinia panamericana (strain UAMH 10762)</name>
    <name type="common">Angels' share fungus</name>
    <name type="synonym">Baudoinia compniacensis (strain UAMH 10762)</name>
    <dbReference type="NCBI Taxonomy" id="717646"/>
    <lineage>
        <taxon>Eukaryota</taxon>
        <taxon>Fungi</taxon>
        <taxon>Dikarya</taxon>
        <taxon>Ascomycota</taxon>
        <taxon>Pezizomycotina</taxon>
        <taxon>Dothideomycetes</taxon>
        <taxon>Dothideomycetidae</taxon>
        <taxon>Mycosphaerellales</taxon>
        <taxon>Teratosphaeriaceae</taxon>
        <taxon>Baudoinia</taxon>
    </lineage>
</organism>
<sequence>MANNLISMAGWYFLPNLVTGYIQTALYTLLIRAGEPKPQPGAPRFIQDRKRIFTAVILLYLLYTVYEADWQLRLSGDFYQALGVSHSATERDVQSRFRRLTVQFHPDKVPPGADKAAVEAIYVQLTVARDTLIHPAKRSAYDRLGSDILQWRHCKTLRDFIVTGVQRTALYYAGSGSVLVLLGVLGYLQQGKFWRYLVMAALLVIEVQTVMRPDFPRVLSTVVNPFLVATKLRSPYLPFQMLTLLRKLTITFFIALSQLGPVLQGPNVLSEDDAVPPQQLDRVDALTVAADQEVSRLLGLELAPFAGGEAAMRDLRTSLKEWLVQNTIRNDPDVRAAITRTLDRRRGQATADVNGQ</sequence>
<dbReference type="STRING" id="717646.M2MPY8"/>
<keyword evidence="1" id="KW-0472">Membrane</keyword>
<dbReference type="OrthoDB" id="436519at2759"/>
<name>M2MPY8_BAUPA</name>
<dbReference type="GeneID" id="19113456"/>
<feature type="transmembrane region" description="Helical" evidence="1">
    <location>
        <begin position="52"/>
        <end position="68"/>
    </location>
</feature>
<feature type="transmembrane region" description="Helical" evidence="1">
    <location>
        <begin position="169"/>
        <end position="188"/>
    </location>
</feature>
<dbReference type="SUPFAM" id="SSF46565">
    <property type="entry name" value="Chaperone J-domain"/>
    <property type="match status" value="1"/>
</dbReference>
<accession>M2MPY8</accession>
<feature type="domain" description="J" evidence="2">
    <location>
        <begin position="77"/>
        <end position="145"/>
    </location>
</feature>
<dbReference type="KEGG" id="bcom:BAUCODRAFT_381853"/>
<dbReference type="Proteomes" id="UP000011761">
    <property type="component" value="Unassembled WGS sequence"/>
</dbReference>
<keyword evidence="4" id="KW-1185">Reference proteome</keyword>
<evidence type="ECO:0000313" key="3">
    <source>
        <dbReference type="EMBL" id="EMC98836.1"/>
    </source>
</evidence>
<gene>
    <name evidence="3" type="ORF">BAUCODRAFT_381853</name>
</gene>
<evidence type="ECO:0000256" key="1">
    <source>
        <dbReference type="SAM" id="Phobius"/>
    </source>
</evidence>
<dbReference type="Pfam" id="PF00226">
    <property type="entry name" value="DnaJ"/>
    <property type="match status" value="1"/>
</dbReference>